<evidence type="ECO:0000313" key="2">
    <source>
        <dbReference type="WBParaSite" id="PgR156_g015_t02"/>
    </source>
</evidence>
<dbReference type="Proteomes" id="UP000887569">
    <property type="component" value="Unplaced"/>
</dbReference>
<dbReference type="AlphaFoldDB" id="A0A915CFK0"/>
<keyword evidence="1" id="KW-1185">Reference proteome</keyword>
<proteinExistence type="predicted"/>
<evidence type="ECO:0000313" key="1">
    <source>
        <dbReference type="Proteomes" id="UP000887569"/>
    </source>
</evidence>
<organism evidence="1 2">
    <name type="scientific">Parascaris univalens</name>
    <name type="common">Nematode worm</name>
    <dbReference type="NCBI Taxonomy" id="6257"/>
    <lineage>
        <taxon>Eukaryota</taxon>
        <taxon>Metazoa</taxon>
        <taxon>Ecdysozoa</taxon>
        <taxon>Nematoda</taxon>
        <taxon>Chromadorea</taxon>
        <taxon>Rhabditida</taxon>
        <taxon>Spirurina</taxon>
        <taxon>Ascaridomorpha</taxon>
        <taxon>Ascaridoidea</taxon>
        <taxon>Ascarididae</taxon>
        <taxon>Parascaris</taxon>
    </lineage>
</organism>
<sequence>LPSARVLLTRITRQFFALSNCRRCVQYDCFADRHIGPSDLEKRQMLDYLGFKVSTLFSVCYVYGWTRGGGEGGKFQFHRQ</sequence>
<accession>A0A915CFK0</accession>
<protein>
    <submittedName>
        <fullName evidence="2">Uncharacterized protein</fullName>
    </submittedName>
</protein>
<reference evidence="2" key="1">
    <citation type="submission" date="2022-11" db="UniProtKB">
        <authorList>
            <consortium name="WormBaseParasite"/>
        </authorList>
    </citation>
    <scope>IDENTIFICATION</scope>
</reference>
<name>A0A915CFK0_PARUN</name>
<dbReference type="WBParaSite" id="PgR156_g015_t02">
    <property type="protein sequence ID" value="PgR156_g015_t02"/>
    <property type="gene ID" value="PgR156_g015"/>
</dbReference>